<evidence type="ECO:0000313" key="3">
    <source>
        <dbReference type="Proteomes" id="UP001601288"/>
    </source>
</evidence>
<sequence length="66" mass="6661">MTTTEAPGLTLPRCCAHLMSWDDGPSTALTRAALPAGLPAGPRAPQSMAAHEPSSARLPAPRAVGA</sequence>
<keyword evidence="3" id="KW-1185">Reference proteome</keyword>
<name>A0ABW6LSD5_9ACTN</name>
<dbReference type="Proteomes" id="UP001601288">
    <property type="component" value="Unassembled WGS sequence"/>
</dbReference>
<organism evidence="2 3">
    <name type="scientific">Streptomyces massasporeus</name>
    <dbReference type="NCBI Taxonomy" id="67324"/>
    <lineage>
        <taxon>Bacteria</taxon>
        <taxon>Bacillati</taxon>
        <taxon>Actinomycetota</taxon>
        <taxon>Actinomycetes</taxon>
        <taxon>Kitasatosporales</taxon>
        <taxon>Streptomycetaceae</taxon>
        <taxon>Streptomyces</taxon>
    </lineage>
</organism>
<protein>
    <submittedName>
        <fullName evidence="2">Uncharacterized protein</fullName>
    </submittedName>
</protein>
<gene>
    <name evidence="2" type="ORF">ACFYM3_39140</name>
</gene>
<feature type="region of interest" description="Disordered" evidence="1">
    <location>
        <begin position="37"/>
        <end position="66"/>
    </location>
</feature>
<dbReference type="EMBL" id="JBIAFP010000035">
    <property type="protein sequence ID" value="MFE9230497.1"/>
    <property type="molecule type" value="Genomic_DNA"/>
</dbReference>
<dbReference type="RefSeq" id="WP_358289789.1">
    <property type="nucleotide sequence ID" value="NZ_JBEYGJ010000040.1"/>
</dbReference>
<proteinExistence type="predicted"/>
<reference evidence="2 3" key="1">
    <citation type="submission" date="2024-10" db="EMBL/GenBank/DDBJ databases">
        <title>The Natural Products Discovery Center: Release of the First 8490 Sequenced Strains for Exploring Actinobacteria Biosynthetic Diversity.</title>
        <authorList>
            <person name="Kalkreuter E."/>
            <person name="Kautsar S.A."/>
            <person name="Yang D."/>
            <person name="Bader C.D."/>
            <person name="Teijaro C.N."/>
            <person name="Fluegel L."/>
            <person name="Davis C.M."/>
            <person name="Simpson J.R."/>
            <person name="Lauterbach L."/>
            <person name="Steele A.D."/>
            <person name="Gui C."/>
            <person name="Meng S."/>
            <person name="Li G."/>
            <person name="Viehrig K."/>
            <person name="Ye F."/>
            <person name="Su P."/>
            <person name="Kiefer A.F."/>
            <person name="Nichols A."/>
            <person name="Cepeda A.J."/>
            <person name="Yan W."/>
            <person name="Fan B."/>
            <person name="Jiang Y."/>
            <person name="Adhikari A."/>
            <person name="Zheng C.-J."/>
            <person name="Schuster L."/>
            <person name="Cowan T.M."/>
            <person name="Smanski M.J."/>
            <person name="Chevrette M.G."/>
            <person name="De Carvalho L.P.S."/>
            <person name="Shen B."/>
        </authorList>
    </citation>
    <scope>NUCLEOTIDE SEQUENCE [LARGE SCALE GENOMIC DNA]</scope>
    <source>
        <strain evidence="2 3">NPDC007066</strain>
    </source>
</reference>
<evidence type="ECO:0000313" key="2">
    <source>
        <dbReference type="EMBL" id="MFE9230497.1"/>
    </source>
</evidence>
<comment type="caution">
    <text evidence="2">The sequence shown here is derived from an EMBL/GenBank/DDBJ whole genome shotgun (WGS) entry which is preliminary data.</text>
</comment>
<evidence type="ECO:0000256" key="1">
    <source>
        <dbReference type="SAM" id="MobiDB-lite"/>
    </source>
</evidence>
<accession>A0ABW6LSD5</accession>